<evidence type="ECO:0000256" key="4">
    <source>
        <dbReference type="ARBA" id="ARBA00022723"/>
    </source>
</evidence>
<organism evidence="12 13">
    <name type="scientific">Lachnellula willkommii</name>
    <dbReference type="NCBI Taxonomy" id="215461"/>
    <lineage>
        <taxon>Eukaryota</taxon>
        <taxon>Fungi</taxon>
        <taxon>Dikarya</taxon>
        <taxon>Ascomycota</taxon>
        <taxon>Pezizomycotina</taxon>
        <taxon>Leotiomycetes</taxon>
        <taxon>Helotiales</taxon>
        <taxon>Lachnaceae</taxon>
        <taxon>Lachnellula</taxon>
    </lineage>
</organism>
<dbReference type="Pfam" id="PF00097">
    <property type="entry name" value="zf-C3HC4"/>
    <property type="match status" value="1"/>
</dbReference>
<dbReference type="SUPFAM" id="SSF57850">
    <property type="entry name" value="RING/U-box"/>
    <property type="match status" value="2"/>
</dbReference>
<evidence type="ECO:0000256" key="6">
    <source>
        <dbReference type="ARBA" id="ARBA00022771"/>
    </source>
</evidence>
<dbReference type="PROSITE" id="PS00518">
    <property type="entry name" value="ZF_RING_1"/>
    <property type="match status" value="1"/>
</dbReference>
<keyword evidence="3" id="KW-0808">Transferase</keyword>
<keyword evidence="12" id="KW-0547">Nucleotide-binding</keyword>
<evidence type="ECO:0000256" key="3">
    <source>
        <dbReference type="ARBA" id="ARBA00022679"/>
    </source>
</evidence>
<keyword evidence="7" id="KW-0833">Ubl conjugation pathway</keyword>
<reference evidence="12 13" key="1">
    <citation type="submission" date="2018-05" db="EMBL/GenBank/DDBJ databases">
        <title>Genome sequencing and assembly of the regulated plant pathogen Lachnellula willkommii and related sister species for the development of diagnostic species identification markers.</title>
        <authorList>
            <person name="Giroux E."/>
            <person name="Bilodeau G."/>
        </authorList>
    </citation>
    <scope>NUCLEOTIDE SEQUENCE [LARGE SCALE GENOMIC DNA]</scope>
    <source>
        <strain evidence="12 13">CBS 172.35</strain>
    </source>
</reference>
<dbReference type="CDD" id="cd22584">
    <property type="entry name" value="Rcat_RBR_unk"/>
    <property type="match status" value="1"/>
</dbReference>
<evidence type="ECO:0000256" key="9">
    <source>
        <dbReference type="PROSITE-ProRule" id="PRU00175"/>
    </source>
</evidence>
<dbReference type="Proteomes" id="UP000315522">
    <property type="component" value="Unassembled WGS sequence"/>
</dbReference>
<dbReference type="PANTHER" id="PTHR11685">
    <property type="entry name" value="RBR FAMILY RING FINGER AND IBR DOMAIN-CONTAINING"/>
    <property type="match status" value="1"/>
</dbReference>
<dbReference type="GO" id="GO:0004386">
    <property type="term" value="F:helicase activity"/>
    <property type="evidence" value="ECO:0007669"/>
    <property type="project" value="UniProtKB-KW"/>
</dbReference>
<dbReference type="InterPro" id="IPR017907">
    <property type="entry name" value="Znf_RING_CS"/>
</dbReference>
<evidence type="ECO:0000259" key="10">
    <source>
        <dbReference type="PROSITE" id="PS50089"/>
    </source>
</evidence>
<dbReference type="InterPro" id="IPR013083">
    <property type="entry name" value="Znf_RING/FYVE/PHD"/>
</dbReference>
<comment type="caution">
    <text evidence="12">The sequence shown here is derived from an EMBL/GenBank/DDBJ whole genome shotgun (WGS) entry which is preliminary data.</text>
</comment>
<dbReference type="GO" id="GO:0061630">
    <property type="term" value="F:ubiquitin protein ligase activity"/>
    <property type="evidence" value="ECO:0007669"/>
    <property type="project" value="UniProtKB-EC"/>
</dbReference>
<keyword evidence="6 9" id="KW-0863">Zinc-finger</keyword>
<evidence type="ECO:0000256" key="2">
    <source>
        <dbReference type="ARBA" id="ARBA00012251"/>
    </source>
</evidence>
<evidence type="ECO:0000259" key="11">
    <source>
        <dbReference type="PROSITE" id="PS51873"/>
    </source>
</evidence>
<feature type="non-terminal residue" evidence="12">
    <location>
        <position position="421"/>
    </location>
</feature>
<dbReference type="GO" id="GO:0016567">
    <property type="term" value="P:protein ubiquitination"/>
    <property type="evidence" value="ECO:0007669"/>
    <property type="project" value="InterPro"/>
</dbReference>
<dbReference type="EC" id="2.3.2.31" evidence="2"/>
<protein>
    <recommendedName>
        <fullName evidence="2">RBR-type E3 ubiquitin transferase</fullName>
        <ecNumber evidence="2">2.3.2.31</ecNumber>
    </recommendedName>
</protein>
<evidence type="ECO:0000256" key="5">
    <source>
        <dbReference type="ARBA" id="ARBA00022737"/>
    </source>
</evidence>
<gene>
    <name evidence="12" type="ORF">LAWI1_G008653</name>
</gene>
<keyword evidence="12" id="KW-0378">Hydrolase</keyword>
<feature type="domain" description="RING-type" evidence="10">
    <location>
        <begin position="76"/>
        <end position="120"/>
    </location>
</feature>
<dbReference type="SMART" id="SM00647">
    <property type="entry name" value="IBR"/>
    <property type="match status" value="2"/>
</dbReference>
<keyword evidence="12" id="KW-0067">ATP-binding</keyword>
<comment type="catalytic activity">
    <reaction evidence="1">
        <text>[E2 ubiquitin-conjugating enzyme]-S-ubiquitinyl-L-cysteine + [acceptor protein]-L-lysine = [E2 ubiquitin-conjugating enzyme]-L-cysteine + [acceptor protein]-N(6)-ubiquitinyl-L-lysine.</text>
        <dbReference type="EC" id="2.3.2.31"/>
    </reaction>
</comment>
<keyword evidence="5" id="KW-0677">Repeat</keyword>
<keyword evidence="4" id="KW-0479">Metal-binding</keyword>
<dbReference type="GO" id="GO:0008270">
    <property type="term" value="F:zinc ion binding"/>
    <property type="evidence" value="ECO:0007669"/>
    <property type="project" value="UniProtKB-KW"/>
</dbReference>
<proteinExistence type="predicted"/>
<dbReference type="PROSITE" id="PS50089">
    <property type="entry name" value="ZF_RING_2"/>
    <property type="match status" value="1"/>
</dbReference>
<evidence type="ECO:0000256" key="8">
    <source>
        <dbReference type="ARBA" id="ARBA00022833"/>
    </source>
</evidence>
<feature type="domain" description="RING-type" evidence="11">
    <location>
        <begin position="72"/>
        <end position="265"/>
    </location>
</feature>
<dbReference type="Gene3D" id="3.30.40.10">
    <property type="entry name" value="Zinc/RING finger domain, C3HC4 (zinc finger)"/>
    <property type="match status" value="1"/>
</dbReference>
<evidence type="ECO:0000313" key="12">
    <source>
        <dbReference type="EMBL" id="TVY86389.1"/>
    </source>
</evidence>
<evidence type="ECO:0000256" key="1">
    <source>
        <dbReference type="ARBA" id="ARBA00001798"/>
    </source>
</evidence>
<dbReference type="Pfam" id="PF01485">
    <property type="entry name" value="IBR"/>
    <property type="match status" value="1"/>
</dbReference>
<dbReference type="InterPro" id="IPR044066">
    <property type="entry name" value="TRIAD_supradom"/>
</dbReference>
<evidence type="ECO:0000256" key="7">
    <source>
        <dbReference type="ARBA" id="ARBA00022786"/>
    </source>
</evidence>
<accession>A0A559M0A4</accession>
<dbReference type="EMBL" id="QGML01003655">
    <property type="protein sequence ID" value="TVY86389.1"/>
    <property type="molecule type" value="Genomic_DNA"/>
</dbReference>
<sequence length="421" mass="46402">MAEQEVPEFLRDLDPATALAIARLQLPDLQNELAILRAVRDEDEEETDEERLIRDESEFLQQAITALHAVIPKSPCVVCEDIFENPVMATLPCDHKFCCNCLQELFQRSQIDETLFPPRCCEPIPPEQVREFLTPELITMHEEKKVEFETADRTYCSDLQCHRFLRPENITADLGTCPTCNESTCTKCKTTAHEGNECPRDEATEALLSRGRERGWRRCFSCRSLVQRTYGCNHIICRCGSEFCYQCGLIWDTCGCLLWNNTRQLLLRQPRGLNEAVVVAPQPPPVAVIQQAAAPPPVPVLDVAVGIEALPVPLRPAAPPAQLIIANAIPPPAEAPLPPDVLVVAPQHAPAAPPQAAQPRIIAPQNDGVAPAEVEPVVDAPRNVVPNVPQPPQPQAVPVIWDTAQQPNIAPLLVEGGPCNH</sequence>
<keyword evidence="8" id="KW-0862">Zinc</keyword>
<name>A0A559M0A4_9HELO</name>
<keyword evidence="12" id="KW-0347">Helicase</keyword>
<dbReference type="AlphaFoldDB" id="A0A559M0A4"/>
<dbReference type="InterPro" id="IPR031127">
    <property type="entry name" value="E3_UB_ligase_RBR"/>
</dbReference>
<dbReference type="InterPro" id="IPR002867">
    <property type="entry name" value="IBR_dom"/>
</dbReference>
<dbReference type="PROSITE" id="PS51873">
    <property type="entry name" value="TRIAD"/>
    <property type="match status" value="1"/>
</dbReference>
<keyword evidence="13" id="KW-1185">Reference proteome</keyword>
<dbReference type="InterPro" id="IPR018957">
    <property type="entry name" value="Znf_C3HC4_RING-type"/>
</dbReference>
<evidence type="ECO:0000313" key="13">
    <source>
        <dbReference type="Proteomes" id="UP000315522"/>
    </source>
</evidence>
<dbReference type="InterPro" id="IPR001841">
    <property type="entry name" value="Znf_RING"/>
</dbReference>
<dbReference type="Gene3D" id="1.20.120.1750">
    <property type="match status" value="1"/>
</dbReference>
<dbReference type="CDD" id="cd20335">
    <property type="entry name" value="BRcat_RBR"/>
    <property type="match status" value="1"/>
</dbReference>